<keyword evidence="2" id="KW-1185">Reference proteome</keyword>
<protein>
    <submittedName>
        <fullName evidence="1">Uncharacterized protein</fullName>
    </submittedName>
</protein>
<comment type="caution">
    <text evidence="1">The sequence shown here is derived from an EMBL/GenBank/DDBJ whole genome shotgun (WGS) entry which is preliminary data.</text>
</comment>
<reference evidence="1 2" key="1">
    <citation type="submission" date="2022-06" db="EMBL/GenBank/DDBJ databases">
        <title>Dyella sp. Sa strain:Sa Genome sequencing.</title>
        <authorList>
            <person name="Park S."/>
        </authorList>
    </citation>
    <scope>NUCLEOTIDE SEQUENCE [LARGE SCALE GENOMIC DNA]</scope>
    <source>
        <strain evidence="1 2">Sa</strain>
    </source>
</reference>
<dbReference type="RefSeq" id="WP_253568796.1">
    <property type="nucleotide sequence ID" value="NZ_JAMZEK010000004.1"/>
</dbReference>
<dbReference type="Proteomes" id="UP001204615">
    <property type="component" value="Unassembled WGS sequence"/>
</dbReference>
<dbReference type="EMBL" id="JAMZEK010000004">
    <property type="protein sequence ID" value="MCP1376007.1"/>
    <property type="molecule type" value="Genomic_DNA"/>
</dbReference>
<evidence type="ECO:0000313" key="1">
    <source>
        <dbReference type="EMBL" id="MCP1376007.1"/>
    </source>
</evidence>
<sequence length="102" mass="11487">MGTPDTNRYQRLSARSGKFFCHGHTAHSWLGTSPAHDHWEIAAQQTLDNLEAKHGVRVFKAHVDSKAFGEWCRLSGRDIDTQALLAYANEFAARQLLDQQGH</sequence>
<name>A0ABT1FIJ5_9GAMM</name>
<proteinExistence type="predicted"/>
<organism evidence="1 2">
    <name type="scientific">Dyella lutea</name>
    <dbReference type="NCBI Taxonomy" id="2950441"/>
    <lineage>
        <taxon>Bacteria</taxon>
        <taxon>Pseudomonadati</taxon>
        <taxon>Pseudomonadota</taxon>
        <taxon>Gammaproteobacteria</taxon>
        <taxon>Lysobacterales</taxon>
        <taxon>Rhodanobacteraceae</taxon>
        <taxon>Dyella</taxon>
    </lineage>
</organism>
<gene>
    <name evidence="1" type="ORF">NC595_18315</name>
</gene>
<accession>A0ABT1FIJ5</accession>
<evidence type="ECO:0000313" key="2">
    <source>
        <dbReference type="Proteomes" id="UP001204615"/>
    </source>
</evidence>